<dbReference type="Pfam" id="PF01762">
    <property type="entry name" value="Galactosyl_T"/>
    <property type="match status" value="1"/>
</dbReference>
<dbReference type="Proteomes" id="UP000694867">
    <property type="component" value="Unplaced"/>
</dbReference>
<evidence type="ECO:0000256" key="1">
    <source>
        <dbReference type="ARBA" id="ARBA00004323"/>
    </source>
</evidence>
<keyword evidence="4" id="KW-0808">Transferase</keyword>
<evidence type="ECO:0000256" key="10">
    <source>
        <dbReference type="RuleBase" id="RU363063"/>
    </source>
</evidence>
<proteinExistence type="inferred from homology"/>
<dbReference type="KEGG" id="goe:100904287"/>
<dbReference type="EC" id="2.4.1.-" evidence="10"/>
<dbReference type="AlphaFoldDB" id="A0AAJ6VZ80"/>
<evidence type="ECO:0000256" key="3">
    <source>
        <dbReference type="ARBA" id="ARBA00022676"/>
    </source>
</evidence>
<evidence type="ECO:0000256" key="6">
    <source>
        <dbReference type="ARBA" id="ARBA00022968"/>
    </source>
</evidence>
<dbReference type="PANTHER" id="PTHR11214:SF3">
    <property type="entry name" value="BETA-1,3-GALACTOSYLTRANSFERASE 6"/>
    <property type="match status" value="1"/>
</dbReference>
<dbReference type="GO" id="GO:0016758">
    <property type="term" value="F:hexosyltransferase activity"/>
    <property type="evidence" value="ECO:0007669"/>
    <property type="project" value="InterPro"/>
</dbReference>
<evidence type="ECO:0000256" key="4">
    <source>
        <dbReference type="ARBA" id="ARBA00022679"/>
    </source>
</evidence>
<dbReference type="GO" id="GO:0006493">
    <property type="term" value="P:protein O-linked glycosylation"/>
    <property type="evidence" value="ECO:0007669"/>
    <property type="project" value="TreeGrafter"/>
</dbReference>
<dbReference type="PANTHER" id="PTHR11214">
    <property type="entry name" value="BETA-1,3-N-ACETYLGLUCOSAMINYLTRANSFERASE"/>
    <property type="match status" value="1"/>
</dbReference>
<gene>
    <name evidence="12" type="primary">LOC100904287</name>
</gene>
<evidence type="ECO:0000256" key="5">
    <source>
        <dbReference type="ARBA" id="ARBA00022692"/>
    </source>
</evidence>
<evidence type="ECO:0000313" key="12">
    <source>
        <dbReference type="RefSeq" id="XP_003746700.1"/>
    </source>
</evidence>
<sequence length="330" mass="37950">MFIVQFLAYQPASRTASKSSELERAIVEPDSGEHRKSQFDFLKLIGKASECDFRRTVLVAIFSSPDNFLLRTAIRNTFGSVLPIKFFLGRCLVTEEGGARSCDARKLAAEFVQHKDIVVYDFVDTYHNLTLKTFSVLNFVEKCASSVKLLVKIDDDTFVNPIRLRDVLLENRMFPSKNSTSFRRIPSIFGHVQRRAKPYRNRSSKYYISEEEYSRKGFPPFAAGPLYFMNRAAADALHRTAKETSRHLKKRPLHLEDVYFTGFMAQIANVSLHHINGLDNAGLSKLPLPRYLVSRHFVRSPAKMLLCWRHILGTKNPSMKELRRDFSQFN</sequence>
<dbReference type="Gene3D" id="3.90.550.50">
    <property type="match status" value="1"/>
</dbReference>
<dbReference type="InterPro" id="IPR002659">
    <property type="entry name" value="Glyco_trans_31"/>
</dbReference>
<dbReference type="RefSeq" id="XP_003746700.1">
    <property type="nucleotide sequence ID" value="XM_003746652.1"/>
</dbReference>
<dbReference type="GO" id="GO:0000139">
    <property type="term" value="C:Golgi membrane"/>
    <property type="evidence" value="ECO:0007669"/>
    <property type="project" value="UniProtKB-SubCell"/>
</dbReference>
<accession>A0AAJ6VZ80</accession>
<dbReference type="GeneID" id="100904287"/>
<keyword evidence="7" id="KW-1133">Transmembrane helix</keyword>
<evidence type="ECO:0000313" key="11">
    <source>
        <dbReference type="Proteomes" id="UP000694867"/>
    </source>
</evidence>
<evidence type="ECO:0000256" key="2">
    <source>
        <dbReference type="ARBA" id="ARBA00008661"/>
    </source>
</evidence>
<protein>
    <recommendedName>
        <fullName evidence="10">Hexosyltransferase</fullName>
        <ecNumber evidence="10">2.4.1.-</ecNumber>
    </recommendedName>
</protein>
<keyword evidence="8 10" id="KW-0333">Golgi apparatus</keyword>
<evidence type="ECO:0000256" key="7">
    <source>
        <dbReference type="ARBA" id="ARBA00022989"/>
    </source>
</evidence>
<comment type="similarity">
    <text evidence="2 10">Belongs to the glycosyltransferase 31 family.</text>
</comment>
<keyword evidence="9" id="KW-0472">Membrane</keyword>
<keyword evidence="11" id="KW-1185">Reference proteome</keyword>
<keyword evidence="5" id="KW-0812">Transmembrane</keyword>
<keyword evidence="6" id="KW-0735">Signal-anchor</keyword>
<reference evidence="12" key="1">
    <citation type="submission" date="2025-08" db="UniProtKB">
        <authorList>
            <consortium name="RefSeq"/>
        </authorList>
    </citation>
    <scope>IDENTIFICATION</scope>
</reference>
<keyword evidence="3 10" id="KW-0328">Glycosyltransferase</keyword>
<organism evidence="11 12">
    <name type="scientific">Galendromus occidentalis</name>
    <name type="common">western predatory mite</name>
    <dbReference type="NCBI Taxonomy" id="34638"/>
    <lineage>
        <taxon>Eukaryota</taxon>
        <taxon>Metazoa</taxon>
        <taxon>Ecdysozoa</taxon>
        <taxon>Arthropoda</taxon>
        <taxon>Chelicerata</taxon>
        <taxon>Arachnida</taxon>
        <taxon>Acari</taxon>
        <taxon>Parasitiformes</taxon>
        <taxon>Mesostigmata</taxon>
        <taxon>Gamasina</taxon>
        <taxon>Phytoseioidea</taxon>
        <taxon>Phytoseiidae</taxon>
        <taxon>Typhlodrominae</taxon>
        <taxon>Galendromus</taxon>
    </lineage>
</organism>
<name>A0AAJ6VZ80_9ACAR</name>
<comment type="subcellular location">
    <subcellularLocation>
        <location evidence="1 10">Golgi apparatus membrane</location>
        <topology evidence="1 10">Single-pass type II membrane protein</topology>
    </subcellularLocation>
</comment>
<evidence type="ECO:0000256" key="9">
    <source>
        <dbReference type="ARBA" id="ARBA00023136"/>
    </source>
</evidence>
<evidence type="ECO:0000256" key="8">
    <source>
        <dbReference type="ARBA" id="ARBA00023034"/>
    </source>
</evidence>